<evidence type="ECO:0000313" key="2">
    <source>
        <dbReference type="Proteomes" id="UP000790709"/>
    </source>
</evidence>
<dbReference type="Proteomes" id="UP000790709">
    <property type="component" value="Unassembled WGS sequence"/>
</dbReference>
<proteinExistence type="predicted"/>
<reference evidence="1" key="1">
    <citation type="journal article" date="2021" name="New Phytol.">
        <title>Evolutionary innovations through gain and loss of genes in the ectomycorrhizal Boletales.</title>
        <authorList>
            <person name="Wu G."/>
            <person name="Miyauchi S."/>
            <person name="Morin E."/>
            <person name="Kuo A."/>
            <person name="Drula E."/>
            <person name="Varga T."/>
            <person name="Kohler A."/>
            <person name="Feng B."/>
            <person name="Cao Y."/>
            <person name="Lipzen A."/>
            <person name="Daum C."/>
            <person name="Hundley H."/>
            <person name="Pangilinan J."/>
            <person name="Johnson J."/>
            <person name="Barry K."/>
            <person name="LaButti K."/>
            <person name="Ng V."/>
            <person name="Ahrendt S."/>
            <person name="Min B."/>
            <person name="Choi I.G."/>
            <person name="Park H."/>
            <person name="Plett J.M."/>
            <person name="Magnuson J."/>
            <person name="Spatafora J.W."/>
            <person name="Nagy L.G."/>
            <person name="Henrissat B."/>
            <person name="Grigoriev I.V."/>
            <person name="Yang Z.L."/>
            <person name="Xu J."/>
            <person name="Martin F.M."/>
        </authorList>
    </citation>
    <scope>NUCLEOTIDE SEQUENCE</scope>
    <source>
        <strain evidence="1">KUC20120723A-06</strain>
    </source>
</reference>
<comment type="caution">
    <text evidence="1">The sequence shown here is derived from an EMBL/GenBank/DDBJ whole genome shotgun (WGS) entry which is preliminary data.</text>
</comment>
<name>A0ACB8AXB1_9AGAM</name>
<protein>
    <submittedName>
        <fullName evidence="1">Uncharacterized protein</fullName>
    </submittedName>
</protein>
<gene>
    <name evidence="1" type="ORF">BV22DRAFT_1135738</name>
</gene>
<organism evidence="1 2">
    <name type="scientific">Leucogyrophana mollusca</name>
    <dbReference type="NCBI Taxonomy" id="85980"/>
    <lineage>
        <taxon>Eukaryota</taxon>
        <taxon>Fungi</taxon>
        <taxon>Dikarya</taxon>
        <taxon>Basidiomycota</taxon>
        <taxon>Agaricomycotina</taxon>
        <taxon>Agaricomycetes</taxon>
        <taxon>Agaricomycetidae</taxon>
        <taxon>Boletales</taxon>
        <taxon>Boletales incertae sedis</taxon>
        <taxon>Leucogyrophana</taxon>
    </lineage>
</organism>
<dbReference type="EMBL" id="MU267312">
    <property type="protein sequence ID" value="KAH7917057.1"/>
    <property type="molecule type" value="Genomic_DNA"/>
</dbReference>
<accession>A0ACB8AXB1</accession>
<sequence>MARKHLQPPAKIHDDSDDDAPEAVSHSVSKADVKRTEKALREFKAGEKARRKDRNRERDRKLKERAVVTRVLGRGGTGDGVKGKRVDTVGSNGKAVWR</sequence>
<evidence type="ECO:0000313" key="1">
    <source>
        <dbReference type="EMBL" id="KAH7917057.1"/>
    </source>
</evidence>
<keyword evidence="2" id="KW-1185">Reference proteome</keyword>